<dbReference type="EMBL" id="NCEB01000030">
    <property type="protein sequence ID" value="OYX31599.1"/>
    <property type="molecule type" value="Genomic_DNA"/>
</dbReference>
<gene>
    <name evidence="1" type="ORF">B7Z01_12385</name>
</gene>
<reference evidence="1 2" key="1">
    <citation type="submission" date="2017-03" db="EMBL/GenBank/DDBJ databases">
        <title>Lifting the veil on microbial sulfur biogeochemistry in mining wastewaters.</title>
        <authorList>
            <person name="Kantor R.S."/>
            <person name="Colenbrander Nelson T."/>
            <person name="Marshall S."/>
            <person name="Bennett D."/>
            <person name="Apte S."/>
            <person name="Camacho D."/>
            <person name="Thomas B.C."/>
            <person name="Warren L.A."/>
            <person name="Banfield J.F."/>
        </authorList>
    </citation>
    <scope>NUCLEOTIDE SEQUENCE [LARGE SCALE GENOMIC DNA]</scope>
    <source>
        <strain evidence="1">32-69-9</strain>
    </source>
</reference>
<dbReference type="AlphaFoldDB" id="A0A258FHK7"/>
<comment type="caution">
    <text evidence="1">The sequence shown here is derived from an EMBL/GenBank/DDBJ whole genome shotgun (WGS) entry which is preliminary data.</text>
</comment>
<organism evidence="1 2">
    <name type="scientific">Brevundimonas subvibrioides</name>
    <dbReference type="NCBI Taxonomy" id="74313"/>
    <lineage>
        <taxon>Bacteria</taxon>
        <taxon>Pseudomonadati</taxon>
        <taxon>Pseudomonadota</taxon>
        <taxon>Alphaproteobacteria</taxon>
        <taxon>Caulobacterales</taxon>
        <taxon>Caulobacteraceae</taxon>
        <taxon>Brevundimonas</taxon>
    </lineage>
</organism>
<evidence type="ECO:0000313" key="2">
    <source>
        <dbReference type="Proteomes" id="UP000215595"/>
    </source>
</evidence>
<accession>A0A258FHK7</accession>
<name>A0A258FHK7_9CAUL</name>
<protein>
    <submittedName>
        <fullName evidence="1">Uncharacterized protein</fullName>
    </submittedName>
</protein>
<evidence type="ECO:0000313" key="1">
    <source>
        <dbReference type="EMBL" id="OYX31599.1"/>
    </source>
</evidence>
<sequence>MTVLGRLLGGEGPRVLQTCRFEGLGGELYGREAIGEALKALTPGPAAIDVETGRLGVWLDARHALVADLAGGLVQRLWLLGKTVGLSPPPAVDLPADPDLAQAHGGVRFDPADHPELQAGDADGLLSSAADWPSSEVSAPRPAILRAASFGPVAVALLRLEGEAGQGPPRPVAFNALIVADADGGERRLDVAGRAQALARAWSPRL</sequence>
<proteinExistence type="predicted"/>
<dbReference type="Proteomes" id="UP000215595">
    <property type="component" value="Unassembled WGS sequence"/>
</dbReference>